<feature type="region of interest" description="Disordered" evidence="3">
    <location>
        <begin position="710"/>
        <end position="773"/>
    </location>
</feature>
<feature type="region of interest" description="Disordered" evidence="3">
    <location>
        <begin position="240"/>
        <end position="278"/>
    </location>
</feature>
<dbReference type="PROSITE" id="PS01031">
    <property type="entry name" value="SHSP"/>
    <property type="match status" value="2"/>
</dbReference>
<feature type="compositionally biased region" description="Basic and acidic residues" evidence="3">
    <location>
        <begin position="240"/>
        <end position="262"/>
    </location>
</feature>
<dbReference type="Pfam" id="PF00011">
    <property type="entry name" value="HSP20"/>
    <property type="match status" value="1"/>
</dbReference>
<feature type="region of interest" description="Disordered" evidence="3">
    <location>
        <begin position="612"/>
        <end position="660"/>
    </location>
</feature>
<feature type="compositionally biased region" description="Basic and acidic residues" evidence="3">
    <location>
        <begin position="648"/>
        <end position="660"/>
    </location>
</feature>
<name>A0A8S9JUX1_BRACR</name>
<evidence type="ECO:0000256" key="2">
    <source>
        <dbReference type="RuleBase" id="RU003616"/>
    </source>
</evidence>
<feature type="domain" description="SHSP" evidence="5">
    <location>
        <begin position="18"/>
        <end position="122"/>
    </location>
</feature>
<feature type="region of interest" description="Disordered" evidence="3">
    <location>
        <begin position="494"/>
        <end position="542"/>
    </location>
</feature>
<reference evidence="6" key="1">
    <citation type="submission" date="2019-12" db="EMBL/GenBank/DDBJ databases">
        <title>Genome sequencing and annotation of Brassica cretica.</title>
        <authorList>
            <person name="Studholme D.J."/>
            <person name="Sarris P.F."/>
        </authorList>
    </citation>
    <scope>NUCLEOTIDE SEQUENCE</scope>
    <source>
        <strain evidence="6">PFS-102/07</strain>
        <tissue evidence="6">Leaf</tissue>
    </source>
</reference>
<evidence type="ECO:0000259" key="5">
    <source>
        <dbReference type="PROSITE" id="PS01031"/>
    </source>
</evidence>
<keyword evidence="4" id="KW-0812">Transmembrane</keyword>
<evidence type="ECO:0000256" key="4">
    <source>
        <dbReference type="SAM" id="Phobius"/>
    </source>
</evidence>
<feature type="compositionally biased region" description="Basic and acidic residues" evidence="3">
    <location>
        <begin position="143"/>
        <end position="154"/>
    </location>
</feature>
<feature type="compositionally biased region" description="Basic and acidic residues" evidence="3">
    <location>
        <begin position="112"/>
        <end position="134"/>
    </location>
</feature>
<dbReference type="InterPro" id="IPR008978">
    <property type="entry name" value="HSP20-like_chaperone"/>
</dbReference>
<keyword evidence="4" id="KW-1133">Transmembrane helix</keyword>
<protein>
    <recommendedName>
        <fullName evidence="5">SHSP domain-containing protein</fullName>
    </recommendedName>
</protein>
<feature type="region of interest" description="Disordered" evidence="3">
    <location>
        <begin position="1"/>
        <end position="25"/>
    </location>
</feature>
<dbReference type="Gene3D" id="2.60.40.790">
    <property type="match status" value="1"/>
</dbReference>
<feature type="transmembrane region" description="Helical" evidence="4">
    <location>
        <begin position="781"/>
        <end position="803"/>
    </location>
</feature>
<feature type="region of interest" description="Disordered" evidence="3">
    <location>
        <begin position="343"/>
        <end position="402"/>
    </location>
</feature>
<dbReference type="InterPro" id="IPR002068">
    <property type="entry name" value="A-crystallin/Hsp20_dom"/>
</dbReference>
<feature type="compositionally biased region" description="Basic and acidic residues" evidence="3">
    <location>
        <begin position="612"/>
        <end position="636"/>
    </location>
</feature>
<dbReference type="AlphaFoldDB" id="A0A8S9JUX1"/>
<evidence type="ECO:0000256" key="3">
    <source>
        <dbReference type="SAM" id="MobiDB-lite"/>
    </source>
</evidence>
<evidence type="ECO:0000256" key="1">
    <source>
        <dbReference type="PROSITE-ProRule" id="PRU00285"/>
    </source>
</evidence>
<comment type="similarity">
    <text evidence="1 2">Belongs to the small heat shock protein (HSP20) family.</text>
</comment>
<feature type="compositionally biased region" description="Basic and acidic residues" evidence="3">
    <location>
        <begin position="343"/>
        <end position="386"/>
    </location>
</feature>
<accession>A0A8S9JUX1</accession>
<keyword evidence="4" id="KW-0472">Membrane</keyword>
<feature type="compositionally biased region" description="Acidic residues" evidence="3">
    <location>
        <begin position="730"/>
        <end position="742"/>
    </location>
</feature>
<dbReference type="SUPFAM" id="SSF49764">
    <property type="entry name" value="HSP20-like chaperones"/>
    <property type="match status" value="2"/>
</dbReference>
<comment type="caution">
    <text evidence="6">The sequence shown here is derived from an EMBL/GenBank/DDBJ whole genome shotgun (WGS) entry which is preliminary data.</text>
</comment>
<feature type="compositionally biased region" description="Basic and acidic residues" evidence="3">
    <location>
        <begin position="710"/>
        <end position="729"/>
    </location>
</feature>
<dbReference type="CDD" id="cd06464">
    <property type="entry name" value="ACD_sHsps-like"/>
    <property type="match status" value="2"/>
</dbReference>
<feature type="compositionally biased region" description="Polar residues" evidence="3">
    <location>
        <begin position="201"/>
        <end position="211"/>
    </location>
</feature>
<gene>
    <name evidence="6" type="ORF">F2Q70_00037538</name>
</gene>
<sequence length="807" mass="89552">MLRRQRPGGGRHPPPLTPTVSNFKPRAQWNNSGSSIILYVNLPGFYRDQVEIKKDEKTRAIYIQGQRPLSTHTKARFNEVYRVPESCDMTKLNTSFSHGLLTIEFPAVVEGEKTEKAGNDQGKTVERLDNEDNRGAGLSGSSLERKKPSDKEKQVGTSQEKAVTMANKEEPITSKSVVEGKRAVPAAKVKNEEKVKEGEASSAQIGQQKTLQKVKEEEARSTPIIGDSLEAKVLAKEEKEIERKKEADIGQKKTGEKVKGEGSTRMPNIGGSLEPKVHSKAEKIFERKGDGEIGQKLKEKVNVISKHDEKMVGYKVSEGEIQERVEEKKVEEAGIVKNTRDLKGKPEVMEPRRVDSDVNEDLTKGGEDKEESEKGTLLVEEQRKTNMDTTATEGRGHEEERSQIYDTSLVNVGVASLVIMGFGFYRDQVEIKKDEKTRAIYIQGQRPLSTHTKARFNEVYRVPESCDMTKLNTSFSHGLLTIEFPAVVEGEKTEKAGNDQGKTVQGANNEENSGTGLGGSSLGRKKPSDKEKQVGTSQEKAVTMANKEEPITYKRAVPAAKVKNEEKVKEGEASSAQIGQQKTLQKVKEEEARSTPIIGGSLEAKVLAKEEKEIERKKEADIGQKKTGEKVKEEGTTRIPTIGGSLEPKVHSKAEKIVERKGDGEIGQKLKERVNVISKHDEKMVGYKVSEGEIQERVEEKKVEEAGLVKETRDLKGKPEVMEPRRVDSDVNEDLTGGEDKEESEKGTLLVEEQRKTNMDTTATEGRGDEEERSQIYDTSLVNVGVASLVIMGFGAYVFLPLVKMFY</sequence>
<dbReference type="EMBL" id="QGKY02000246">
    <property type="protein sequence ID" value="KAF2586340.1"/>
    <property type="molecule type" value="Genomic_DNA"/>
</dbReference>
<organism evidence="6">
    <name type="scientific">Brassica cretica</name>
    <name type="common">Mustard</name>
    <dbReference type="NCBI Taxonomy" id="69181"/>
    <lineage>
        <taxon>Eukaryota</taxon>
        <taxon>Viridiplantae</taxon>
        <taxon>Streptophyta</taxon>
        <taxon>Embryophyta</taxon>
        <taxon>Tracheophyta</taxon>
        <taxon>Spermatophyta</taxon>
        <taxon>Magnoliopsida</taxon>
        <taxon>eudicotyledons</taxon>
        <taxon>Gunneridae</taxon>
        <taxon>Pentapetalae</taxon>
        <taxon>rosids</taxon>
        <taxon>malvids</taxon>
        <taxon>Brassicales</taxon>
        <taxon>Brassicaceae</taxon>
        <taxon>Brassiceae</taxon>
        <taxon>Brassica</taxon>
    </lineage>
</organism>
<feature type="region of interest" description="Disordered" evidence="3">
    <location>
        <begin position="195"/>
        <end position="222"/>
    </location>
</feature>
<feature type="region of interest" description="Disordered" evidence="3">
    <location>
        <begin position="112"/>
        <end position="177"/>
    </location>
</feature>
<feature type="domain" description="SHSP" evidence="5">
    <location>
        <begin position="395"/>
        <end position="501"/>
    </location>
</feature>
<feature type="compositionally biased region" description="Polar residues" evidence="3">
    <location>
        <begin position="574"/>
        <end position="584"/>
    </location>
</feature>
<feature type="compositionally biased region" description="Basic and acidic residues" evidence="3">
    <location>
        <begin position="167"/>
        <end position="177"/>
    </location>
</feature>
<proteinExistence type="inferred from homology"/>
<feature type="region of interest" description="Disordered" evidence="3">
    <location>
        <begin position="564"/>
        <end position="592"/>
    </location>
</feature>
<evidence type="ECO:0000313" key="6">
    <source>
        <dbReference type="EMBL" id="KAF2586340.1"/>
    </source>
</evidence>